<feature type="region of interest" description="Disordered" evidence="1">
    <location>
        <begin position="18"/>
        <end position="37"/>
    </location>
</feature>
<dbReference type="AlphaFoldDB" id="A0A9W4U1F9"/>
<dbReference type="PIRSF" id="PIRSF036802">
    <property type="entry name" value="Tau55_TFC7"/>
    <property type="match status" value="1"/>
</dbReference>
<name>A0A9W4U1F9_9ASCO</name>
<dbReference type="Pfam" id="PF00300">
    <property type="entry name" value="His_Phos_1"/>
    <property type="match status" value="1"/>
</dbReference>
<gene>
    <name evidence="2" type="ORF">CANVERA_P4932</name>
</gene>
<dbReference type="InterPro" id="IPR014623">
    <property type="entry name" value="Tfc7/tau55"/>
</dbReference>
<organism evidence="2 3">
    <name type="scientific">Candida verbasci</name>
    <dbReference type="NCBI Taxonomy" id="1227364"/>
    <lineage>
        <taxon>Eukaryota</taxon>
        <taxon>Fungi</taxon>
        <taxon>Dikarya</taxon>
        <taxon>Ascomycota</taxon>
        <taxon>Saccharomycotina</taxon>
        <taxon>Pichiomycetes</taxon>
        <taxon>Debaryomycetaceae</taxon>
        <taxon>Candida/Lodderomyces clade</taxon>
        <taxon>Candida</taxon>
    </lineage>
</organism>
<dbReference type="InterPro" id="IPR051710">
    <property type="entry name" value="Phosphatase_SH3-domain"/>
</dbReference>
<dbReference type="FunFam" id="3.40.50.1240:FF:000034">
    <property type="entry name" value="Transcription factor TFIIIC subunit"/>
    <property type="match status" value="1"/>
</dbReference>
<dbReference type="PANTHER" id="PTHR16469">
    <property type="entry name" value="UBIQUITIN-ASSOCIATED AND SH3 DOMAIN-CONTAINING BA-RELATED"/>
    <property type="match status" value="1"/>
</dbReference>
<reference evidence="2" key="1">
    <citation type="submission" date="2022-12" db="EMBL/GenBank/DDBJ databases">
        <authorList>
            <person name="Brejova B."/>
        </authorList>
    </citation>
    <scope>NUCLEOTIDE SEQUENCE</scope>
</reference>
<keyword evidence="3" id="KW-1185">Reference proteome</keyword>
<dbReference type="Gene3D" id="3.40.50.1240">
    <property type="entry name" value="Phosphoglycerate mutase-like"/>
    <property type="match status" value="1"/>
</dbReference>
<dbReference type="EMBL" id="CANTUO010000006">
    <property type="protein sequence ID" value="CAI5760422.1"/>
    <property type="molecule type" value="Genomic_DNA"/>
</dbReference>
<evidence type="ECO:0000256" key="1">
    <source>
        <dbReference type="SAM" id="MobiDB-lite"/>
    </source>
</evidence>
<dbReference type="GO" id="GO:0016791">
    <property type="term" value="F:phosphatase activity"/>
    <property type="evidence" value="ECO:0007669"/>
    <property type="project" value="UniProtKB-ARBA"/>
</dbReference>
<dbReference type="PANTHER" id="PTHR16469:SF51">
    <property type="entry name" value="TRANSCRIPTION FACTOR TAU 55 KDA SUBUNIT"/>
    <property type="match status" value="1"/>
</dbReference>
<dbReference type="InterPro" id="IPR013078">
    <property type="entry name" value="His_Pase_superF_clade-1"/>
</dbReference>
<feature type="compositionally biased region" description="Low complexity" evidence="1">
    <location>
        <begin position="267"/>
        <end position="279"/>
    </location>
</feature>
<protein>
    <submittedName>
        <fullName evidence="2">Uncharacterized protein</fullName>
    </submittedName>
</protein>
<evidence type="ECO:0000313" key="2">
    <source>
        <dbReference type="EMBL" id="CAI5760422.1"/>
    </source>
</evidence>
<dbReference type="InterPro" id="IPR029033">
    <property type="entry name" value="His_PPase_superfam"/>
</dbReference>
<feature type="region of interest" description="Disordered" evidence="1">
    <location>
        <begin position="255"/>
        <end position="295"/>
    </location>
</feature>
<comment type="caution">
    <text evidence="2">The sequence shown here is derived from an EMBL/GenBank/DDBJ whole genome shotgun (WGS) entry which is preliminary data.</text>
</comment>
<dbReference type="SUPFAM" id="SSF53254">
    <property type="entry name" value="Phosphoglycerate mutase-like"/>
    <property type="match status" value="1"/>
</dbReference>
<evidence type="ECO:0000313" key="3">
    <source>
        <dbReference type="Proteomes" id="UP001152885"/>
    </source>
</evidence>
<sequence>MTIREIYIARHGYRSNWLPPPHPPNPTGIDSDPPLAPHGVEQAKQLAAFLTSLPIKDKPQFIISSPFYRCIETSKPIAQMLDLKVAIDRGVGEWFQKSRNVIPIPANYDELNHFFGNVLINEDIWPRDNLHVIPNDKGETNEEVFERCKLFWLKFIPAFEAKFPDIENILIVTHAATKIALGSALLKLKSITDYIDDNITLLRAGACSLSKYSRIFESDDYNWKIVMNGNCEFLTKGEEMNWNFTINVEAGSDEDIKRRKKEEEEQQQQAQQSSNSEEAPTTELAHGSELDGNEDEFDVRARQSFYITVDIPNYNNKYDDDDHNGKNQPKIKRNVIKPSANFQFTDLKESHPLIKLSNNRDTQQDVIEEKLSTKRKSKIVQPSDIIDGRIYETSWNKIVGTELIFDEYGELIGKVEEHIVADPTITFKNKSANDINVDNNDEVTNKNGDFRQIALKRLEEKNRNQN</sequence>
<dbReference type="OrthoDB" id="414418at2759"/>
<proteinExistence type="predicted"/>
<dbReference type="Proteomes" id="UP001152885">
    <property type="component" value="Unassembled WGS sequence"/>
</dbReference>
<accession>A0A9W4U1F9</accession>
<dbReference type="CDD" id="cd07067">
    <property type="entry name" value="HP_PGM_like"/>
    <property type="match status" value="1"/>
</dbReference>
<dbReference type="SMART" id="SM00855">
    <property type="entry name" value="PGAM"/>
    <property type="match status" value="1"/>
</dbReference>